<accession>A0A290Z027</accession>
<evidence type="ECO:0000313" key="9">
    <source>
        <dbReference type="Proteomes" id="UP000218505"/>
    </source>
</evidence>
<dbReference type="GO" id="GO:0140359">
    <property type="term" value="F:ABC-type transporter activity"/>
    <property type="evidence" value="ECO:0007669"/>
    <property type="project" value="InterPro"/>
</dbReference>
<comment type="subcellular location">
    <subcellularLocation>
        <location evidence="6">Cell membrane</location>
        <topology evidence="6">Multi-pass membrane protein</topology>
    </subcellularLocation>
    <subcellularLocation>
        <location evidence="1">Membrane</location>
        <topology evidence="1">Multi-pass membrane protein</topology>
    </subcellularLocation>
</comment>
<evidence type="ECO:0000256" key="5">
    <source>
        <dbReference type="ARBA" id="ARBA00023251"/>
    </source>
</evidence>
<evidence type="ECO:0000256" key="1">
    <source>
        <dbReference type="ARBA" id="ARBA00004141"/>
    </source>
</evidence>
<proteinExistence type="inferred from homology"/>
<feature type="transmembrane region" description="Helical" evidence="6">
    <location>
        <begin position="238"/>
        <end position="257"/>
    </location>
</feature>
<feature type="transmembrane region" description="Helical" evidence="6">
    <location>
        <begin position="177"/>
        <end position="200"/>
    </location>
</feature>
<keyword evidence="2 6" id="KW-0812">Transmembrane</keyword>
<dbReference type="InterPro" id="IPR013525">
    <property type="entry name" value="ABC2_TM"/>
</dbReference>
<feature type="transmembrane region" description="Helical" evidence="6">
    <location>
        <begin position="102"/>
        <end position="128"/>
    </location>
</feature>
<sequence length="266" mass="28092">MRTAALGLARGGLELRQFFRNTAGFLFTFALPVFLLLLLGSIFSGMTPSGADFTQEQEFTAGMLGAGIISTTFITLGAGIAQDRENGTLKRLHGTPLPLASYFIGKIVMVLALSLAEAVLVLLTGVLVFDVDLPTDPARWFTLTWVFVLGTVSCALLGIAVSSVAGSARSAPTVLNLPYVGLQFVSGVFISISVLPQWMVVLGSLFPLKWVAQGFRSVLLPEGAAVVEVAGSWEHGRIALVLLGWCVAGLVLCAASFRWTNGRSGG</sequence>
<keyword evidence="4 6" id="KW-0472">Membrane</keyword>
<organism evidence="8 9">
    <name type="scientific">Actinosynnema pretiosum</name>
    <dbReference type="NCBI Taxonomy" id="42197"/>
    <lineage>
        <taxon>Bacteria</taxon>
        <taxon>Bacillati</taxon>
        <taxon>Actinomycetota</taxon>
        <taxon>Actinomycetes</taxon>
        <taxon>Pseudonocardiales</taxon>
        <taxon>Pseudonocardiaceae</taxon>
        <taxon>Actinosynnema</taxon>
    </lineage>
</organism>
<evidence type="ECO:0000313" key="8">
    <source>
        <dbReference type="EMBL" id="ATE52323.1"/>
    </source>
</evidence>
<protein>
    <recommendedName>
        <fullName evidence="6">Transport permease protein</fullName>
    </recommendedName>
</protein>
<name>A0A290Z027_9PSEU</name>
<evidence type="ECO:0000256" key="3">
    <source>
        <dbReference type="ARBA" id="ARBA00022989"/>
    </source>
</evidence>
<dbReference type="GO" id="GO:0043190">
    <property type="term" value="C:ATP-binding cassette (ABC) transporter complex"/>
    <property type="evidence" value="ECO:0007669"/>
    <property type="project" value="InterPro"/>
</dbReference>
<feature type="domain" description="ABC transmembrane type-2" evidence="7">
    <location>
        <begin position="23"/>
        <end position="260"/>
    </location>
</feature>
<gene>
    <name evidence="8" type="ORF">CNX65_02600</name>
</gene>
<keyword evidence="6" id="KW-1003">Cell membrane</keyword>
<keyword evidence="6" id="KW-0813">Transport</keyword>
<evidence type="ECO:0000256" key="4">
    <source>
        <dbReference type="ARBA" id="ARBA00023136"/>
    </source>
</evidence>
<comment type="similarity">
    <text evidence="6">Belongs to the ABC-2 integral membrane protein family.</text>
</comment>
<dbReference type="InterPro" id="IPR047817">
    <property type="entry name" value="ABC2_TM_bact-type"/>
</dbReference>
<dbReference type="PIRSF" id="PIRSF006648">
    <property type="entry name" value="DrrB"/>
    <property type="match status" value="1"/>
</dbReference>
<dbReference type="PROSITE" id="PS51012">
    <property type="entry name" value="ABC_TM2"/>
    <property type="match status" value="1"/>
</dbReference>
<evidence type="ECO:0000259" key="7">
    <source>
        <dbReference type="PROSITE" id="PS51012"/>
    </source>
</evidence>
<feature type="transmembrane region" description="Helical" evidence="6">
    <location>
        <begin position="63"/>
        <end position="81"/>
    </location>
</feature>
<dbReference type="PANTHER" id="PTHR43229:SF6">
    <property type="entry name" value="ABC-TYPE MULTIDRUG TRANSPORT SYSTEM, PERMEASE COMPONENT"/>
    <property type="match status" value="1"/>
</dbReference>
<dbReference type="Pfam" id="PF01061">
    <property type="entry name" value="ABC2_membrane"/>
    <property type="match status" value="1"/>
</dbReference>
<dbReference type="KEGG" id="apre:CNX65_02600"/>
<evidence type="ECO:0000256" key="2">
    <source>
        <dbReference type="ARBA" id="ARBA00022692"/>
    </source>
</evidence>
<dbReference type="AlphaFoldDB" id="A0A290Z027"/>
<evidence type="ECO:0000256" key="6">
    <source>
        <dbReference type="RuleBase" id="RU361157"/>
    </source>
</evidence>
<dbReference type="GO" id="GO:0046677">
    <property type="term" value="P:response to antibiotic"/>
    <property type="evidence" value="ECO:0007669"/>
    <property type="project" value="UniProtKB-KW"/>
</dbReference>
<keyword evidence="5" id="KW-0046">Antibiotic resistance</keyword>
<feature type="transmembrane region" description="Helical" evidence="6">
    <location>
        <begin position="140"/>
        <end position="165"/>
    </location>
</feature>
<dbReference type="InterPro" id="IPR051784">
    <property type="entry name" value="Nod_factor_ABC_transporter"/>
</dbReference>
<keyword evidence="9" id="KW-1185">Reference proteome</keyword>
<reference evidence="8" key="1">
    <citation type="submission" date="2017-09" db="EMBL/GenBank/DDBJ databases">
        <title>Complete Genome Sequence of ansamitocin-producing Bacterium Actinosynnema pretiosum X47.</title>
        <authorList>
            <person name="Cao G."/>
            <person name="Zong G."/>
            <person name="Zhong C."/>
            <person name="Fu J."/>
        </authorList>
    </citation>
    <scope>NUCLEOTIDE SEQUENCE [LARGE SCALE GENOMIC DNA]</scope>
    <source>
        <strain evidence="8">X47</strain>
    </source>
</reference>
<feature type="transmembrane region" description="Helical" evidence="6">
    <location>
        <begin position="21"/>
        <end position="43"/>
    </location>
</feature>
<dbReference type="RefSeq" id="WP_096491344.1">
    <property type="nucleotide sequence ID" value="NZ_CP023445.1"/>
</dbReference>
<dbReference type="Proteomes" id="UP000218505">
    <property type="component" value="Chromosome"/>
</dbReference>
<dbReference type="PANTHER" id="PTHR43229">
    <property type="entry name" value="NODULATION PROTEIN J"/>
    <property type="match status" value="1"/>
</dbReference>
<keyword evidence="3 6" id="KW-1133">Transmembrane helix</keyword>
<dbReference type="InterPro" id="IPR000412">
    <property type="entry name" value="ABC_2_transport"/>
</dbReference>
<dbReference type="EMBL" id="CP023445">
    <property type="protein sequence ID" value="ATE52323.1"/>
    <property type="molecule type" value="Genomic_DNA"/>
</dbReference>